<dbReference type="Pfam" id="PF00005">
    <property type="entry name" value="ABC_tran"/>
    <property type="match status" value="1"/>
</dbReference>
<dbReference type="InterPro" id="IPR003593">
    <property type="entry name" value="AAA+_ATPase"/>
</dbReference>
<keyword evidence="1" id="KW-0813">Transport</keyword>
<protein>
    <submittedName>
        <fullName evidence="6">ABC transporter ATP-binding protein</fullName>
    </submittedName>
</protein>
<evidence type="ECO:0000256" key="3">
    <source>
        <dbReference type="ARBA" id="ARBA00022840"/>
    </source>
</evidence>
<evidence type="ECO:0000259" key="5">
    <source>
        <dbReference type="PROSITE" id="PS50893"/>
    </source>
</evidence>
<organism evidence="6 7">
    <name type="scientific">Flexistipes sinusarabici</name>
    <dbReference type="NCBI Taxonomy" id="2352"/>
    <lineage>
        <taxon>Bacteria</taxon>
        <taxon>Pseudomonadati</taxon>
        <taxon>Deferribacterota</taxon>
        <taxon>Deferribacteres</taxon>
        <taxon>Deferribacterales</taxon>
        <taxon>Flexistipitaceae</taxon>
        <taxon>Flexistipes</taxon>
    </lineage>
</organism>
<accession>A0A5D0MQW8</accession>
<dbReference type="PROSITE" id="PS50893">
    <property type="entry name" value="ABC_TRANSPORTER_2"/>
    <property type="match status" value="1"/>
</dbReference>
<sequence length="214" mass="23753">MIKLENVSKKYGNNVVLDNLNINFNSGEFISIMGPSGSGKSTLLNIIGAMDKPDSGKVIINNEEINRFNEEELTLFRKKHVGFIFQFFNLFNNLTVFENVQIPLLISGLKERDSIEEILTSLNICDKKFSYASQLSGGEQQRVAIARALVKNPDIILADEPTGSLDSEAGKNILSILKEINKTRKVTILLVTHDINVASSAEKIIKIKDGRLSD</sequence>
<keyword evidence="3 6" id="KW-0067">ATP-binding</keyword>
<evidence type="ECO:0000256" key="1">
    <source>
        <dbReference type="ARBA" id="ARBA00022448"/>
    </source>
</evidence>
<keyword evidence="2" id="KW-0547">Nucleotide-binding</keyword>
<dbReference type="SUPFAM" id="SSF52540">
    <property type="entry name" value="P-loop containing nucleoside triphosphate hydrolases"/>
    <property type="match status" value="1"/>
</dbReference>
<dbReference type="PANTHER" id="PTHR42798">
    <property type="entry name" value="LIPOPROTEIN-RELEASING SYSTEM ATP-BINDING PROTEIN LOLD"/>
    <property type="match status" value="1"/>
</dbReference>
<name>A0A5D0MQW8_FLESI</name>
<evidence type="ECO:0000256" key="2">
    <source>
        <dbReference type="ARBA" id="ARBA00022741"/>
    </source>
</evidence>
<dbReference type="InterPro" id="IPR017871">
    <property type="entry name" value="ABC_transporter-like_CS"/>
</dbReference>
<dbReference type="GO" id="GO:0098796">
    <property type="term" value="C:membrane protein complex"/>
    <property type="evidence" value="ECO:0007669"/>
    <property type="project" value="UniProtKB-ARBA"/>
</dbReference>
<dbReference type="CDD" id="cd03255">
    <property type="entry name" value="ABC_MJ0796_LolCDE_FtsE"/>
    <property type="match status" value="1"/>
</dbReference>
<dbReference type="RefSeq" id="WP_303701280.1">
    <property type="nucleotide sequence ID" value="NZ_VSIV01000178.1"/>
</dbReference>
<dbReference type="InterPro" id="IPR027417">
    <property type="entry name" value="P-loop_NTPase"/>
</dbReference>
<evidence type="ECO:0000313" key="6">
    <source>
        <dbReference type="EMBL" id="TYB33209.1"/>
    </source>
</evidence>
<reference evidence="6 7" key="1">
    <citation type="submission" date="2019-08" db="EMBL/GenBank/DDBJ databases">
        <title>Genomic characterization of a novel candidate phylum (ARYD3) from a high temperature, high salinity tertiary oil reservoir in north central Oklahoma, USA.</title>
        <authorList>
            <person name="Youssef N.H."/>
            <person name="Yadav A."/>
            <person name="Elshahed M.S."/>
        </authorList>
    </citation>
    <scope>NUCLEOTIDE SEQUENCE [LARGE SCALE GENOMIC DNA]</scope>
    <source>
        <strain evidence="6">ARYD1</strain>
    </source>
</reference>
<proteinExistence type="inferred from homology"/>
<dbReference type="Proteomes" id="UP000323337">
    <property type="component" value="Unassembled WGS sequence"/>
</dbReference>
<dbReference type="FunFam" id="3.40.50.300:FF:000032">
    <property type="entry name" value="Export ABC transporter ATP-binding protein"/>
    <property type="match status" value="1"/>
</dbReference>
<comment type="similarity">
    <text evidence="4">Belongs to the ABC transporter superfamily. Macrolide exporter (TC 3.A.1.122) family.</text>
</comment>
<dbReference type="GO" id="GO:0022857">
    <property type="term" value="F:transmembrane transporter activity"/>
    <property type="evidence" value="ECO:0007669"/>
    <property type="project" value="UniProtKB-ARBA"/>
</dbReference>
<dbReference type="GO" id="GO:0016887">
    <property type="term" value="F:ATP hydrolysis activity"/>
    <property type="evidence" value="ECO:0007669"/>
    <property type="project" value="InterPro"/>
</dbReference>
<dbReference type="InterPro" id="IPR003439">
    <property type="entry name" value="ABC_transporter-like_ATP-bd"/>
</dbReference>
<dbReference type="InterPro" id="IPR017911">
    <property type="entry name" value="MacB-like_ATP-bd"/>
</dbReference>
<comment type="caution">
    <text evidence="6">The sequence shown here is derived from an EMBL/GenBank/DDBJ whole genome shotgun (WGS) entry which is preliminary data.</text>
</comment>
<dbReference type="PROSITE" id="PS00211">
    <property type="entry name" value="ABC_TRANSPORTER_1"/>
    <property type="match status" value="1"/>
</dbReference>
<dbReference type="AlphaFoldDB" id="A0A5D0MQW8"/>
<dbReference type="Gene3D" id="3.40.50.300">
    <property type="entry name" value="P-loop containing nucleotide triphosphate hydrolases"/>
    <property type="match status" value="1"/>
</dbReference>
<feature type="domain" description="ABC transporter" evidence="5">
    <location>
        <begin position="2"/>
        <end position="214"/>
    </location>
</feature>
<dbReference type="PANTHER" id="PTHR42798:SF7">
    <property type="entry name" value="ALPHA-D-RIBOSE 1-METHYLPHOSPHONATE 5-TRIPHOSPHATE SYNTHASE SUBUNIT PHNL"/>
    <property type="match status" value="1"/>
</dbReference>
<dbReference type="SMART" id="SM00382">
    <property type="entry name" value="AAA"/>
    <property type="match status" value="1"/>
</dbReference>
<evidence type="ECO:0000313" key="7">
    <source>
        <dbReference type="Proteomes" id="UP000323337"/>
    </source>
</evidence>
<gene>
    <name evidence="6" type="ORF">FXF49_07475</name>
</gene>
<dbReference type="EMBL" id="VSIV01000178">
    <property type="protein sequence ID" value="TYB33209.1"/>
    <property type="molecule type" value="Genomic_DNA"/>
</dbReference>
<evidence type="ECO:0000256" key="4">
    <source>
        <dbReference type="ARBA" id="ARBA00038388"/>
    </source>
</evidence>
<dbReference type="GO" id="GO:0005524">
    <property type="term" value="F:ATP binding"/>
    <property type="evidence" value="ECO:0007669"/>
    <property type="project" value="UniProtKB-KW"/>
</dbReference>